<dbReference type="AlphaFoldDB" id="A0A8J4PTS4"/>
<dbReference type="PANTHER" id="PTHR46586">
    <property type="entry name" value="ANKYRIN REPEAT-CONTAINING PROTEIN"/>
    <property type="match status" value="1"/>
</dbReference>
<gene>
    <name evidence="1" type="ORF">CYY_005448</name>
</gene>
<name>A0A8J4PTS4_9MYCE</name>
<dbReference type="PANTHER" id="PTHR46586:SF3">
    <property type="entry name" value="ANKYRIN REPEAT-CONTAINING PROTEIN"/>
    <property type="match status" value="1"/>
</dbReference>
<dbReference type="EMBL" id="AJWJ01000217">
    <property type="protein sequence ID" value="KAF2073251.1"/>
    <property type="molecule type" value="Genomic_DNA"/>
</dbReference>
<proteinExistence type="predicted"/>
<dbReference type="InterPro" id="IPR052050">
    <property type="entry name" value="SecEffector_AnkRepeat"/>
</dbReference>
<dbReference type="SUPFAM" id="SSF48403">
    <property type="entry name" value="Ankyrin repeat"/>
    <property type="match status" value="1"/>
</dbReference>
<sequence>MTMMDQYYKLIFRNKNLRNNIIQYIHVQNAVSKKYCDIQSVGWMIKNKHVGLLRDKLAQKEYLYLVPEDIPLVFSLGMGLFKVVLERFNDYFPITEYSQYVYVSYAAANNDFELMKYFLLINGNIDSVFKSYDPIHGAAKSNNVEMVKYLFHNYSIRFPLGAILESLRHRNLELLTFFTSNKKHLAKTRHDEYYMQEIWKSSAEDLELFKLMEKTFKSKLRVDFPFIELAVKHYNLIEYILQNYNHQFLLTYSYPATRPPVISILESLTKSGSLKTIELLDRKGLLTHASSYAIIAHQALLSNQIGIYNYAKQKDPSISVNVALHQIEGVMKDVQLVVMYQEMGAQITSECVIQACTSGNLGVFVYIFESMNPTTSNSRIRIDKIDYTESIVKKCLASNNATVLEYLCKNGYLSTIDINLLHEYQIKIGKNSELELVKFILTHATKMDALSIYYILLEAALTSSVEVFKFVYPYHTESKLLNTEQIFNLVNAGAKKGCLEIVKLIMSSGNISLPPREVLFQSICSNFDMLSFFYDNHFPLVFHGVSISCKKALQTEQWECAKYLMNKFTVKYNEVLMGLLSCPNFELVQQFLAKCNPIPAEDHKRFYLSGVGNGYLDVAKHFYRPQVTVLIDTLLFVSVVQKTYVHMLEYIKSHVFTIPKTFSTLRLSKDLLYYDAYKPYIINYCGITPRSH</sequence>
<evidence type="ECO:0008006" key="3">
    <source>
        <dbReference type="Google" id="ProtNLM"/>
    </source>
</evidence>
<comment type="caution">
    <text evidence="1">The sequence shown here is derived from an EMBL/GenBank/DDBJ whole genome shotgun (WGS) entry which is preliminary data.</text>
</comment>
<reference evidence="1" key="1">
    <citation type="submission" date="2020-01" db="EMBL/GenBank/DDBJ databases">
        <title>Development of genomics and gene disruption for Polysphondylium violaceum indicates a role for the polyketide synthase stlB in stalk morphogenesis.</title>
        <authorList>
            <person name="Narita B."/>
            <person name="Kawabe Y."/>
            <person name="Kin K."/>
            <person name="Saito T."/>
            <person name="Gibbs R."/>
            <person name="Kuspa A."/>
            <person name="Muzny D."/>
            <person name="Queller D."/>
            <person name="Richards S."/>
            <person name="Strassman J."/>
            <person name="Sucgang R."/>
            <person name="Worley K."/>
            <person name="Schaap P."/>
        </authorList>
    </citation>
    <scope>NUCLEOTIDE SEQUENCE</scope>
    <source>
        <strain evidence="1">QSvi11</strain>
    </source>
</reference>
<accession>A0A8J4PTS4</accession>
<protein>
    <recommendedName>
        <fullName evidence="3">Ankyrin repeat-containing protein</fullName>
    </recommendedName>
</protein>
<evidence type="ECO:0000313" key="2">
    <source>
        <dbReference type="Proteomes" id="UP000695562"/>
    </source>
</evidence>
<keyword evidence="2" id="KW-1185">Reference proteome</keyword>
<evidence type="ECO:0000313" key="1">
    <source>
        <dbReference type="EMBL" id="KAF2073251.1"/>
    </source>
</evidence>
<dbReference type="Proteomes" id="UP000695562">
    <property type="component" value="Unassembled WGS sequence"/>
</dbReference>
<organism evidence="1 2">
    <name type="scientific">Polysphondylium violaceum</name>
    <dbReference type="NCBI Taxonomy" id="133409"/>
    <lineage>
        <taxon>Eukaryota</taxon>
        <taxon>Amoebozoa</taxon>
        <taxon>Evosea</taxon>
        <taxon>Eumycetozoa</taxon>
        <taxon>Dictyostelia</taxon>
        <taxon>Dictyosteliales</taxon>
        <taxon>Dictyosteliaceae</taxon>
        <taxon>Polysphondylium</taxon>
    </lineage>
</organism>
<dbReference type="Gene3D" id="1.25.40.20">
    <property type="entry name" value="Ankyrin repeat-containing domain"/>
    <property type="match status" value="1"/>
</dbReference>
<dbReference type="SUPFAM" id="SSF140860">
    <property type="entry name" value="Pseudo ankyrin repeat-like"/>
    <property type="match status" value="1"/>
</dbReference>
<dbReference type="InterPro" id="IPR036770">
    <property type="entry name" value="Ankyrin_rpt-contain_sf"/>
</dbReference>